<feature type="domain" description="Nudix hydrolase" evidence="1">
    <location>
        <begin position="43"/>
        <end position="176"/>
    </location>
</feature>
<dbReference type="SUPFAM" id="SSF55811">
    <property type="entry name" value="Nudix"/>
    <property type="match status" value="1"/>
</dbReference>
<dbReference type="Proteomes" id="UP000619457">
    <property type="component" value="Unassembled WGS sequence"/>
</dbReference>
<dbReference type="AlphaFoldDB" id="A0A918UUC1"/>
<keyword evidence="2" id="KW-0378">Hydrolase</keyword>
<dbReference type="InterPro" id="IPR015797">
    <property type="entry name" value="NUDIX_hydrolase-like_dom_sf"/>
</dbReference>
<dbReference type="Gene3D" id="3.90.79.10">
    <property type="entry name" value="Nucleoside Triphosphate Pyrophosphohydrolase"/>
    <property type="match status" value="1"/>
</dbReference>
<dbReference type="EMBL" id="BMWX01000006">
    <property type="protein sequence ID" value="GGZ36028.1"/>
    <property type="molecule type" value="Genomic_DNA"/>
</dbReference>
<name>A0A918UUC1_9BACT</name>
<organism evidence="2 3">
    <name type="scientific">Echinicola pacifica</name>
    <dbReference type="NCBI Taxonomy" id="346377"/>
    <lineage>
        <taxon>Bacteria</taxon>
        <taxon>Pseudomonadati</taxon>
        <taxon>Bacteroidota</taxon>
        <taxon>Cytophagia</taxon>
        <taxon>Cytophagales</taxon>
        <taxon>Cyclobacteriaceae</taxon>
        <taxon>Echinicola</taxon>
    </lineage>
</organism>
<evidence type="ECO:0000259" key="1">
    <source>
        <dbReference type="PROSITE" id="PS51462"/>
    </source>
</evidence>
<dbReference type="InterPro" id="IPR000086">
    <property type="entry name" value="NUDIX_hydrolase_dom"/>
</dbReference>
<comment type="caution">
    <text evidence="2">The sequence shown here is derived from an EMBL/GenBank/DDBJ whole genome shotgun (WGS) entry which is preliminary data.</text>
</comment>
<dbReference type="RefSeq" id="WP_018475547.1">
    <property type="nucleotide sequence ID" value="NZ_BMWX01000006.1"/>
</dbReference>
<gene>
    <name evidence="2" type="ORF">GCM10007049_31660</name>
</gene>
<protein>
    <submittedName>
        <fullName evidence="2">NUDIX hydrolase</fullName>
    </submittedName>
</protein>
<evidence type="ECO:0000313" key="2">
    <source>
        <dbReference type="EMBL" id="GGZ36028.1"/>
    </source>
</evidence>
<accession>A0A918UUC1</accession>
<dbReference type="PROSITE" id="PS51462">
    <property type="entry name" value="NUDIX"/>
    <property type="match status" value="1"/>
</dbReference>
<evidence type="ECO:0000313" key="3">
    <source>
        <dbReference type="Proteomes" id="UP000619457"/>
    </source>
</evidence>
<dbReference type="CDD" id="cd03674">
    <property type="entry name" value="NUDIX_Hydrolase"/>
    <property type="match status" value="1"/>
</dbReference>
<sequence>MNREQLLRTLKSYRTPFEEEKSFVEEFIALCEDPLAFSRERKEGHFTASAWIVNKRRTHALLTHHRKLNRWLQLGGHADGNDNLMEVAMTEAREESGLISLKLVDSFIFDIDKHLIPANSRDAEHFHYDVRFLIEAAMDEPLTISDESNDLAWVNYDIIPDVVKSNDSILRMLEKTSKSEFVL</sequence>
<reference evidence="2" key="2">
    <citation type="submission" date="2020-09" db="EMBL/GenBank/DDBJ databases">
        <authorList>
            <person name="Sun Q."/>
            <person name="Kim S."/>
        </authorList>
    </citation>
    <scope>NUCLEOTIDE SEQUENCE</scope>
    <source>
        <strain evidence="2">KCTC 12368</strain>
    </source>
</reference>
<dbReference type="Pfam" id="PF00293">
    <property type="entry name" value="NUDIX"/>
    <property type="match status" value="1"/>
</dbReference>
<reference evidence="2" key="1">
    <citation type="journal article" date="2014" name="Int. J. Syst. Evol. Microbiol.">
        <title>Complete genome sequence of Corynebacterium casei LMG S-19264T (=DSM 44701T), isolated from a smear-ripened cheese.</title>
        <authorList>
            <consortium name="US DOE Joint Genome Institute (JGI-PGF)"/>
            <person name="Walter F."/>
            <person name="Albersmeier A."/>
            <person name="Kalinowski J."/>
            <person name="Ruckert C."/>
        </authorList>
    </citation>
    <scope>NUCLEOTIDE SEQUENCE</scope>
    <source>
        <strain evidence="2">KCTC 12368</strain>
    </source>
</reference>
<keyword evidence="3" id="KW-1185">Reference proteome</keyword>
<proteinExistence type="predicted"/>
<dbReference type="GO" id="GO:0016787">
    <property type="term" value="F:hydrolase activity"/>
    <property type="evidence" value="ECO:0007669"/>
    <property type="project" value="UniProtKB-KW"/>
</dbReference>